<protein>
    <submittedName>
        <fullName evidence="1">LAFE_0H14048g1_1</fullName>
    </submittedName>
</protein>
<dbReference type="PANTHER" id="PTHR11129">
    <property type="entry name" value="PROTEIN FARNESYLTRANSFERASE ALPHA SUBUNIT/RAB GERANYLGERANYL TRANSFERASE ALPHA SUBUNIT"/>
    <property type="match status" value="1"/>
</dbReference>
<dbReference type="Proteomes" id="UP000190831">
    <property type="component" value="Chromosome H"/>
</dbReference>
<evidence type="ECO:0000313" key="2">
    <source>
        <dbReference type="Proteomes" id="UP000190831"/>
    </source>
</evidence>
<evidence type="ECO:0000313" key="1">
    <source>
        <dbReference type="EMBL" id="SCW04461.1"/>
    </source>
</evidence>
<name>A0A1G4MKQ3_LACFM</name>
<sequence length="375" mass="44464">MEAHTLCRQLYEIITSKSYPIKPRLVVLPDQLTGSKSNFLFARSKDQIEIICFKSTYLRIFKEAHDYFRKFKTAAIPRNEDTYYASVGLLFVTPEDKTALNIHEDFIRNKINASQELFTHREAIPEVFLNKELQLLTLLLSSTNNRVNKSSSLWLLLRRLYVLKRELFPSLHFDYLDLCLESAQQHISNYYCWNTLRWFYDFATNEEKDAILVGTRSFCYRHLKDSSSWYTYGSFLSQSYASEDFNRNEYMRHCDKYGLRHHALQCSEGPDEKRLISEIIEIKSYIDRVEVLDSPPYICILKLLRNVSPNKRLDLFEDWNQETANMEKENAYAALRTPSSPLLEDQEDDLLLRIKFQRLKIKLQFMQNLLKEGFR</sequence>
<dbReference type="GO" id="GO:0004663">
    <property type="term" value="F:Rab geranylgeranyltransferase activity"/>
    <property type="evidence" value="ECO:0007669"/>
    <property type="project" value="TreeGrafter"/>
</dbReference>
<reference evidence="1 2" key="1">
    <citation type="submission" date="2016-03" db="EMBL/GenBank/DDBJ databases">
        <authorList>
            <person name="Devillers H."/>
        </authorList>
    </citation>
    <scope>NUCLEOTIDE SEQUENCE [LARGE SCALE GENOMIC DNA]</scope>
    <source>
        <strain evidence="1">CBS 6772</strain>
    </source>
</reference>
<dbReference type="AlphaFoldDB" id="A0A1G4MKQ3"/>
<dbReference type="SUPFAM" id="SSF48439">
    <property type="entry name" value="Protein prenylyltransferase"/>
    <property type="match status" value="1"/>
</dbReference>
<dbReference type="Gene3D" id="1.25.40.120">
    <property type="entry name" value="Protein prenylyltransferase"/>
    <property type="match status" value="1"/>
</dbReference>
<gene>
    <name evidence="1" type="ORF">LAFE_0H14048G</name>
</gene>
<proteinExistence type="predicted"/>
<dbReference type="EMBL" id="LT598491">
    <property type="protein sequence ID" value="SCW04461.1"/>
    <property type="molecule type" value="Genomic_DNA"/>
</dbReference>
<accession>A0A1G4MKQ3</accession>
<dbReference type="PANTHER" id="PTHR11129:SF8">
    <property type="entry name" value="PROTEIN ECM9"/>
    <property type="match status" value="1"/>
</dbReference>
<dbReference type="OrthoDB" id="5358702at2759"/>
<organism evidence="1 2">
    <name type="scientific">Lachancea fermentati</name>
    <name type="common">Zygosaccharomyces fermentati</name>
    <dbReference type="NCBI Taxonomy" id="4955"/>
    <lineage>
        <taxon>Eukaryota</taxon>
        <taxon>Fungi</taxon>
        <taxon>Dikarya</taxon>
        <taxon>Ascomycota</taxon>
        <taxon>Saccharomycotina</taxon>
        <taxon>Saccharomycetes</taxon>
        <taxon>Saccharomycetales</taxon>
        <taxon>Saccharomycetaceae</taxon>
        <taxon>Lachancea</taxon>
    </lineage>
</organism>
<dbReference type="OMA" id="NYYCWNT"/>
<dbReference type="GO" id="GO:0005968">
    <property type="term" value="C:Rab-protein geranylgeranyltransferase complex"/>
    <property type="evidence" value="ECO:0007669"/>
    <property type="project" value="TreeGrafter"/>
</dbReference>
<keyword evidence="2" id="KW-1185">Reference proteome</keyword>